<comment type="caution">
    <text evidence="11">The sequence shown here is derived from an EMBL/GenBank/DDBJ whole genome shotgun (WGS) entry which is preliminary data.</text>
</comment>
<comment type="catalytic activity">
    <reaction evidence="1">
        <text>a 4-O-methyl-thymidine in DNA + L-cysteinyl-[protein] = a thymidine in DNA + S-methyl-L-cysteinyl-[protein]</text>
        <dbReference type="Rhea" id="RHEA:53428"/>
        <dbReference type="Rhea" id="RHEA-COMP:10131"/>
        <dbReference type="Rhea" id="RHEA-COMP:10132"/>
        <dbReference type="Rhea" id="RHEA-COMP:13555"/>
        <dbReference type="Rhea" id="RHEA-COMP:13556"/>
        <dbReference type="ChEBI" id="CHEBI:29950"/>
        <dbReference type="ChEBI" id="CHEBI:82612"/>
        <dbReference type="ChEBI" id="CHEBI:137386"/>
        <dbReference type="ChEBI" id="CHEBI:137387"/>
        <dbReference type="EC" id="2.1.1.63"/>
    </reaction>
</comment>
<evidence type="ECO:0000313" key="11">
    <source>
        <dbReference type="EMBL" id="RST95795.1"/>
    </source>
</evidence>
<evidence type="ECO:0000256" key="5">
    <source>
        <dbReference type="ARBA" id="ARBA00022679"/>
    </source>
</evidence>
<reference evidence="11 12" key="1">
    <citation type="submission" date="2017-05" db="EMBL/GenBank/DDBJ databases">
        <title>Vagococcus spp. assemblies.</title>
        <authorList>
            <person name="Gulvik C.A."/>
        </authorList>
    </citation>
    <scope>NUCLEOTIDE SEQUENCE [LARGE SCALE GENOMIC DNA]</scope>
    <source>
        <strain evidence="11 12">NCFB 2777</strain>
    </source>
</reference>
<protein>
    <recommendedName>
        <fullName evidence="3">methylated-DNA--[protein]-cysteine S-methyltransferase</fullName>
        <ecNumber evidence="3">2.1.1.63</ecNumber>
    </recommendedName>
</protein>
<name>A0A429ZQ39_9ENTE</name>
<evidence type="ECO:0000256" key="8">
    <source>
        <dbReference type="ARBA" id="ARBA00049348"/>
    </source>
</evidence>
<dbReference type="NCBIfam" id="TIGR00589">
    <property type="entry name" value="ogt"/>
    <property type="match status" value="1"/>
</dbReference>
<dbReference type="Proteomes" id="UP000287239">
    <property type="component" value="Unassembled WGS sequence"/>
</dbReference>
<evidence type="ECO:0000256" key="3">
    <source>
        <dbReference type="ARBA" id="ARBA00011918"/>
    </source>
</evidence>
<comment type="catalytic activity">
    <reaction evidence="8">
        <text>a 6-O-methyl-2'-deoxyguanosine in DNA + L-cysteinyl-[protein] = S-methyl-L-cysteinyl-[protein] + a 2'-deoxyguanosine in DNA</text>
        <dbReference type="Rhea" id="RHEA:24000"/>
        <dbReference type="Rhea" id="RHEA-COMP:10131"/>
        <dbReference type="Rhea" id="RHEA-COMP:10132"/>
        <dbReference type="Rhea" id="RHEA-COMP:11367"/>
        <dbReference type="Rhea" id="RHEA-COMP:11368"/>
        <dbReference type="ChEBI" id="CHEBI:29950"/>
        <dbReference type="ChEBI" id="CHEBI:82612"/>
        <dbReference type="ChEBI" id="CHEBI:85445"/>
        <dbReference type="ChEBI" id="CHEBI:85448"/>
        <dbReference type="EC" id="2.1.1.63"/>
    </reaction>
</comment>
<evidence type="ECO:0000256" key="6">
    <source>
        <dbReference type="ARBA" id="ARBA00022763"/>
    </source>
</evidence>
<dbReference type="InterPro" id="IPR036631">
    <property type="entry name" value="MGMT_N_sf"/>
</dbReference>
<proteinExistence type="inferred from homology"/>
<dbReference type="GO" id="GO:0032259">
    <property type="term" value="P:methylation"/>
    <property type="evidence" value="ECO:0007669"/>
    <property type="project" value="UniProtKB-KW"/>
</dbReference>
<dbReference type="Pfam" id="PF01035">
    <property type="entry name" value="DNA_binding_1"/>
    <property type="match status" value="1"/>
</dbReference>
<sequence length="171" mass="19082">MTNIIYYDYVVEPVGSFLVAVSQEGLMYLGLLETDLSHLQKSLGSRNHVVTFLQKPEVTAPYSRELVEYFQGKRRKFEQPLDLSWFGTDFQRAVWQTVVAVPYGEISSYSALAANIQRPLANQAVGTAVGKNPIPIVIPCHRILRKDGSIGGFSGGLALKRYLLKIEGLDY</sequence>
<evidence type="ECO:0000259" key="10">
    <source>
        <dbReference type="Pfam" id="PF02870"/>
    </source>
</evidence>
<feature type="domain" description="Methylguanine DNA methyltransferase ribonuclease-like" evidence="10">
    <location>
        <begin position="5"/>
        <end position="83"/>
    </location>
</feature>
<dbReference type="RefSeq" id="WP_126779671.1">
    <property type="nucleotide sequence ID" value="NZ_CP177121.1"/>
</dbReference>
<dbReference type="PROSITE" id="PS00374">
    <property type="entry name" value="MGMT"/>
    <property type="match status" value="1"/>
</dbReference>
<accession>A0A429ZQ39</accession>
<evidence type="ECO:0000259" key="9">
    <source>
        <dbReference type="Pfam" id="PF01035"/>
    </source>
</evidence>
<gene>
    <name evidence="11" type="ORF">CBF35_07480</name>
</gene>
<dbReference type="CDD" id="cd06445">
    <property type="entry name" value="ATase"/>
    <property type="match status" value="1"/>
</dbReference>
<evidence type="ECO:0000256" key="1">
    <source>
        <dbReference type="ARBA" id="ARBA00001286"/>
    </source>
</evidence>
<dbReference type="Gene3D" id="1.10.10.10">
    <property type="entry name" value="Winged helix-like DNA-binding domain superfamily/Winged helix DNA-binding domain"/>
    <property type="match status" value="1"/>
</dbReference>
<keyword evidence="5" id="KW-0808">Transferase</keyword>
<dbReference type="Pfam" id="PF02870">
    <property type="entry name" value="Methyltransf_1N"/>
    <property type="match status" value="1"/>
</dbReference>
<dbReference type="Gene3D" id="3.30.160.70">
    <property type="entry name" value="Methylated DNA-protein cysteine methyltransferase domain"/>
    <property type="match status" value="1"/>
</dbReference>
<dbReference type="GO" id="GO:0003908">
    <property type="term" value="F:methylated-DNA-[protein]-cysteine S-methyltransferase activity"/>
    <property type="evidence" value="ECO:0007669"/>
    <property type="project" value="UniProtKB-EC"/>
</dbReference>
<evidence type="ECO:0000256" key="4">
    <source>
        <dbReference type="ARBA" id="ARBA00022603"/>
    </source>
</evidence>
<evidence type="ECO:0000313" key="12">
    <source>
        <dbReference type="Proteomes" id="UP000287239"/>
    </source>
</evidence>
<organism evidence="11 12">
    <name type="scientific">Vagococcus salmoninarum</name>
    <dbReference type="NCBI Taxonomy" id="2739"/>
    <lineage>
        <taxon>Bacteria</taxon>
        <taxon>Bacillati</taxon>
        <taxon>Bacillota</taxon>
        <taxon>Bacilli</taxon>
        <taxon>Lactobacillales</taxon>
        <taxon>Enterococcaceae</taxon>
        <taxon>Vagococcus</taxon>
    </lineage>
</organism>
<keyword evidence="7" id="KW-0234">DNA repair</keyword>
<keyword evidence="12" id="KW-1185">Reference proteome</keyword>
<dbReference type="OrthoDB" id="9802228at2"/>
<dbReference type="SUPFAM" id="SSF46767">
    <property type="entry name" value="Methylated DNA-protein cysteine methyltransferase, C-terminal domain"/>
    <property type="match status" value="1"/>
</dbReference>
<evidence type="ECO:0000256" key="2">
    <source>
        <dbReference type="ARBA" id="ARBA00008711"/>
    </source>
</evidence>
<dbReference type="PANTHER" id="PTHR10815">
    <property type="entry name" value="METHYLATED-DNA--PROTEIN-CYSTEINE METHYLTRANSFERASE"/>
    <property type="match status" value="1"/>
</dbReference>
<dbReference type="InterPro" id="IPR036388">
    <property type="entry name" value="WH-like_DNA-bd_sf"/>
</dbReference>
<dbReference type="EMBL" id="NGJU01000009">
    <property type="protein sequence ID" value="RST95795.1"/>
    <property type="molecule type" value="Genomic_DNA"/>
</dbReference>
<dbReference type="InterPro" id="IPR014048">
    <property type="entry name" value="MethylDNA_cys_MeTrfase_DNA-bd"/>
</dbReference>
<dbReference type="GeneID" id="98568205"/>
<dbReference type="EC" id="2.1.1.63" evidence="3"/>
<feature type="domain" description="Methylated-DNA-[protein]-cysteine S-methyltransferase DNA binding" evidence="9">
    <location>
        <begin position="89"/>
        <end position="168"/>
    </location>
</feature>
<dbReference type="InterPro" id="IPR008332">
    <property type="entry name" value="MethylG_MeTrfase_N"/>
</dbReference>
<dbReference type="GO" id="GO:0006281">
    <property type="term" value="P:DNA repair"/>
    <property type="evidence" value="ECO:0007669"/>
    <property type="project" value="UniProtKB-KW"/>
</dbReference>
<dbReference type="PANTHER" id="PTHR10815:SF13">
    <property type="entry name" value="METHYLATED-DNA--PROTEIN-CYSTEINE METHYLTRANSFERASE"/>
    <property type="match status" value="1"/>
</dbReference>
<dbReference type="AlphaFoldDB" id="A0A429ZQ39"/>
<evidence type="ECO:0000256" key="7">
    <source>
        <dbReference type="ARBA" id="ARBA00023204"/>
    </source>
</evidence>
<dbReference type="InterPro" id="IPR001497">
    <property type="entry name" value="MethylDNA_cys_MeTrfase_AS"/>
</dbReference>
<keyword evidence="6" id="KW-0227">DNA damage</keyword>
<comment type="similarity">
    <text evidence="2">Belongs to the MGMT family.</text>
</comment>
<keyword evidence="4" id="KW-0489">Methyltransferase</keyword>
<dbReference type="InterPro" id="IPR036217">
    <property type="entry name" value="MethylDNA_cys_MeTrfase_DNAb"/>
</dbReference>
<dbReference type="FunFam" id="1.10.10.10:FF:000214">
    <property type="entry name" value="Methylated-DNA--protein-cysteine methyltransferase"/>
    <property type="match status" value="1"/>
</dbReference>
<dbReference type="SUPFAM" id="SSF53155">
    <property type="entry name" value="Methylated DNA-protein cysteine methyltransferase domain"/>
    <property type="match status" value="1"/>
</dbReference>